<name>A0A239LNJ1_9NOCA</name>
<feature type="compositionally biased region" description="Gly residues" evidence="2">
    <location>
        <begin position="383"/>
        <end position="401"/>
    </location>
</feature>
<sequence>MGCMVRAMRELGDFGAVHTLSDQACVSGLAEVHAAESALLAAKFTLAAEIDRRGLGQQIASVSSKRWYAGSARISDYAAGRHIQFGYWLSLHTSVADALRGGLIHAGHFHAIVEGLATVAAADATLTDEQLADVVAALLELALDATAREVSDRADKLAQAAAADARIRYERRRREDEERRRREDEERRGREDDERRRGDSPGSSGTPAVPPGPDGFPPDGSPTPDSPTPDPAPADSAASDAVPLGPPPVPLSENTALNKLDLIPLVNGRTRVTGDLDKLTAEKLRASLSPLTAPVPGPSGEPDPRTPSQRRADGLSRLLDLYMQGGRSPVQGGVRANVNLIVTLRDLLRNRGSDDTTDCDVGGRKHEGSNTSRERNASEGVVGSEGTGGSEGVAGSEGAGGSEDPQWPFLLSWTGAVSRQLAEMLSCDSDLTPVIVDGAGVPLAMGRTERLVPAHLRAAVVIRDRGCVMCGRAAQWCVVHHVVYWSDGGATDLHNSALVCTECHHLIHDTDWQLLMGQDGHPYSIPPASVDPERTPRPSYHRRRKPAA</sequence>
<dbReference type="GO" id="GO:0004519">
    <property type="term" value="F:endonuclease activity"/>
    <property type="evidence" value="ECO:0007669"/>
    <property type="project" value="InterPro"/>
</dbReference>
<dbReference type="SMART" id="SM00507">
    <property type="entry name" value="HNHc"/>
    <property type="match status" value="1"/>
</dbReference>
<feature type="region of interest" description="Disordered" evidence="2">
    <location>
        <begin position="523"/>
        <end position="548"/>
    </location>
</feature>
<dbReference type="GO" id="GO:0003676">
    <property type="term" value="F:nucleic acid binding"/>
    <property type="evidence" value="ECO:0007669"/>
    <property type="project" value="InterPro"/>
</dbReference>
<evidence type="ECO:0000256" key="2">
    <source>
        <dbReference type="SAM" id="MobiDB-lite"/>
    </source>
</evidence>
<proteinExistence type="inferred from homology"/>
<dbReference type="EMBL" id="FZOW01000013">
    <property type="protein sequence ID" value="SNT31383.1"/>
    <property type="molecule type" value="Genomic_DNA"/>
</dbReference>
<dbReference type="GO" id="GO:0008270">
    <property type="term" value="F:zinc ion binding"/>
    <property type="evidence" value="ECO:0007669"/>
    <property type="project" value="InterPro"/>
</dbReference>
<feature type="compositionally biased region" description="Pro residues" evidence="2">
    <location>
        <begin position="208"/>
        <end position="232"/>
    </location>
</feature>
<dbReference type="CDD" id="cd00085">
    <property type="entry name" value="HNHc"/>
    <property type="match status" value="1"/>
</dbReference>
<reference evidence="5" key="1">
    <citation type="submission" date="2017-06" db="EMBL/GenBank/DDBJ databases">
        <authorList>
            <person name="Varghese N."/>
            <person name="Submissions S."/>
        </authorList>
    </citation>
    <scope>NUCLEOTIDE SEQUENCE [LARGE SCALE GENOMIC DNA]</scope>
    <source>
        <strain evidence="5">JCM 23211</strain>
    </source>
</reference>
<evidence type="ECO:0000259" key="3">
    <source>
        <dbReference type="SMART" id="SM00507"/>
    </source>
</evidence>
<feature type="domain" description="HNH nuclease" evidence="3">
    <location>
        <begin position="455"/>
        <end position="505"/>
    </location>
</feature>
<organism evidence="4 5">
    <name type="scientific">Rhodococcoides kyotonense</name>
    <dbReference type="NCBI Taxonomy" id="398843"/>
    <lineage>
        <taxon>Bacteria</taxon>
        <taxon>Bacillati</taxon>
        <taxon>Actinomycetota</taxon>
        <taxon>Actinomycetes</taxon>
        <taxon>Mycobacteriales</taxon>
        <taxon>Nocardiaceae</taxon>
        <taxon>Rhodococcoides</taxon>
    </lineage>
</organism>
<feature type="compositionally biased region" description="Basic and acidic residues" evidence="2">
    <location>
        <begin position="361"/>
        <end position="377"/>
    </location>
</feature>
<feature type="region of interest" description="Disordered" evidence="2">
    <location>
        <begin position="352"/>
        <end position="402"/>
    </location>
</feature>
<dbReference type="AlphaFoldDB" id="A0A239LNJ1"/>
<dbReference type="Proteomes" id="UP000198327">
    <property type="component" value="Unassembled WGS sequence"/>
</dbReference>
<evidence type="ECO:0000256" key="1">
    <source>
        <dbReference type="ARBA" id="ARBA00023450"/>
    </source>
</evidence>
<comment type="similarity">
    <text evidence="1">Belongs to the Rv1128c/1148c/1588c/1702c/1945/3466 family.</text>
</comment>
<dbReference type="Pfam" id="PF02720">
    <property type="entry name" value="DUF222"/>
    <property type="match status" value="1"/>
</dbReference>
<feature type="compositionally biased region" description="Basic residues" evidence="2">
    <location>
        <begin position="539"/>
        <end position="548"/>
    </location>
</feature>
<protein>
    <recommendedName>
        <fullName evidence="3">HNH nuclease domain-containing protein</fullName>
    </recommendedName>
</protein>
<feature type="compositionally biased region" description="Low complexity" evidence="2">
    <location>
        <begin position="233"/>
        <end position="243"/>
    </location>
</feature>
<dbReference type="Pfam" id="PF01844">
    <property type="entry name" value="HNH"/>
    <property type="match status" value="1"/>
</dbReference>
<dbReference type="Gene3D" id="1.10.30.50">
    <property type="match status" value="1"/>
</dbReference>
<keyword evidence="5" id="KW-1185">Reference proteome</keyword>
<gene>
    <name evidence="4" type="ORF">SAMN05421642_113152</name>
</gene>
<feature type="compositionally biased region" description="Basic and acidic residues" evidence="2">
    <location>
        <begin position="172"/>
        <end position="199"/>
    </location>
</feature>
<dbReference type="InterPro" id="IPR002711">
    <property type="entry name" value="HNH"/>
</dbReference>
<feature type="region of interest" description="Disordered" evidence="2">
    <location>
        <begin position="172"/>
        <end position="253"/>
    </location>
</feature>
<dbReference type="InterPro" id="IPR003870">
    <property type="entry name" value="DUF222"/>
</dbReference>
<feature type="region of interest" description="Disordered" evidence="2">
    <location>
        <begin position="287"/>
        <end position="311"/>
    </location>
</feature>
<dbReference type="InterPro" id="IPR003615">
    <property type="entry name" value="HNH_nuc"/>
</dbReference>
<evidence type="ECO:0000313" key="4">
    <source>
        <dbReference type="EMBL" id="SNT31383.1"/>
    </source>
</evidence>
<accession>A0A239LNJ1</accession>
<evidence type="ECO:0000313" key="5">
    <source>
        <dbReference type="Proteomes" id="UP000198327"/>
    </source>
</evidence>